<dbReference type="InterPro" id="IPR011545">
    <property type="entry name" value="DEAD/DEAH_box_helicase_dom"/>
</dbReference>
<feature type="compositionally biased region" description="Polar residues" evidence="3">
    <location>
        <begin position="242"/>
        <end position="287"/>
    </location>
</feature>
<dbReference type="InterPro" id="IPR051363">
    <property type="entry name" value="RLR_Helicase"/>
</dbReference>
<feature type="compositionally biased region" description="Polar residues" evidence="3">
    <location>
        <begin position="423"/>
        <end position="436"/>
    </location>
</feature>
<dbReference type="PANTHER" id="PTHR14074:SF16">
    <property type="entry name" value="ANTIVIRAL INNATE IMMUNE RESPONSE RECEPTOR RIG-I"/>
    <property type="match status" value="1"/>
</dbReference>
<proteinExistence type="predicted"/>
<dbReference type="EMBL" id="CAJHUC010000741">
    <property type="protein sequence ID" value="CAD7698018.1"/>
    <property type="molecule type" value="Genomic_DNA"/>
</dbReference>
<organism evidence="6 7">
    <name type="scientific">Ostreobium quekettii</name>
    <dbReference type="NCBI Taxonomy" id="121088"/>
    <lineage>
        <taxon>Eukaryota</taxon>
        <taxon>Viridiplantae</taxon>
        <taxon>Chlorophyta</taxon>
        <taxon>core chlorophytes</taxon>
        <taxon>Ulvophyceae</taxon>
        <taxon>TCBD clade</taxon>
        <taxon>Bryopsidales</taxon>
        <taxon>Ostreobineae</taxon>
        <taxon>Ostreobiaceae</taxon>
        <taxon>Ostreobium</taxon>
    </lineage>
</organism>
<evidence type="ECO:0000259" key="5">
    <source>
        <dbReference type="PROSITE" id="PS51194"/>
    </source>
</evidence>
<keyword evidence="1" id="KW-0547">Nucleotide-binding</keyword>
<dbReference type="PANTHER" id="PTHR14074">
    <property type="entry name" value="HELICASE WITH DEATH DOMAIN-RELATED"/>
    <property type="match status" value="1"/>
</dbReference>
<dbReference type="PROSITE" id="PS51194">
    <property type="entry name" value="HELICASE_CTER"/>
    <property type="match status" value="1"/>
</dbReference>
<dbReference type="PROSITE" id="PS51192">
    <property type="entry name" value="HELICASE_ATP_BIND_1"/>
    <property type="match status" value="1"/>
</dbReference>
<feature type="region of interest" description="Disordered" evidence="3">
    <location>
        <begin position="512"/>
        <end position="553"/>
    </location>
</feature>
<dbReference type="Pfam" id="PF00271">
    <property type="entry name" value="Helicase_C"/>
    <property type="match status" value="1"/>
</dbReference>
<comment type="caution">
    <text evidence="6">The sequence shown here is derived from an EMBL/GenBank/DDBJ whole genome shotgun (WGS) entry which is preliminary data.</text>
</comment>
<reference evidence="6" key="1">
    <citation type="submission" date="2020-12" db="EMBL/GenBank/DDBJ databases">
        <authorList>
            <person name="Iha C."/>
        </authorList>
    </citation>
    <scope>NUCLEOTIDE SEQUENCE</scope>
</reference>
<keyword evidence="2" id="KW-0067">ATP-binding</keyword>
<name>A0A8S1ISW4_9CHLO</name>
<dbReference type="Gene3D" id="1.20.1320.30">
    <property type="match status" value="1"/>
</dbReference>
<dbReference type="InterPro" id="IPR027417">
    <property type="entry name" value="P-loop_NTPase"/>
</dbReference>
<gene>
    <name evidence="6" type="ORF">OSTQU699_LOCUS3379</name>
</gene>
<dbReference type="GO" id="GO:0003676">
    <property type="term" value="F:nucleic acid binding"/>
    <property type="evidence" value="ECO:0007669"/>
    <property type="project" value="InterPro"/>
</dbReference>
<dbReference type="SMART" id="SM00487">
    <property type="entry name" value="DEXDc"/>
    <property type="match status" value="1"/>
</dbReference>
<accession>A0A8S1ISW4</accession>
<dbReference type="SUPFAM" id="SSF52540">
    <property type="entry name" value="P-loop containing nucleoside triphosphate hydrolases"/>
    <property type="match status" value="1"/>
</dbReference>
<dbReference type="InterPro" id="IPR001650">
    <property type="entry name" value="Helicase_C-like"/>
</dbReference>
<evidence type="ECO:0000313" key="7">
    <source>
        <dbReference type="Proteomes" id="UP000708148"/>
    </source>
</evidence>
<dbReference type="InterPro" id="IPR014001">
    <property type="entry name" value="Helicase_ATP-bd"/>
</dbReference>
<dbReference type="OrthoDB" id="1469196at2759"/>
<feature type="region of interest" description="Disordered" evidence="3">
    <location>
        <begin position="464"/>
        <end position="487"/>
    </location>
</feature>
<evidence type="ECO:0000256" key="2">
    <source>
        <dbReference type="ARBA" id="ARBA00022840"/>
    </source>
</evidence>
<dbReference type="Pfam" id="PF00270">
    <property type="entry name" value="DEAD"/>
    <property type="match status" value="1"/>
</dbReference>
<feature type="region of interest" description="Disordered" evidence="3">
    <location>
        <begin position="177"/>
        <end position="326"/>
    </location>
</feature>
<feature type="domain" description="Helicase C-terminal" evidence="5">
    <location>
        <begin position="1283"/>
        <end position="1453"/>
    </location>
</feature>
<keyword evidence="7" id="KW-1185">Reference proteome</keyword>
<feature type="region of interest" description="Disordered" evidence="3">
    <location>
        <begin position="341"/>
        <end position="452"/>
    </location>
</feature>
<dbReference type="GO" id="GO:0005524">
    <property type="term" value="F:ATP binding"/>
    <property type="evidence" value="ECO:0007669"/>
    <property type="project" value="UniProtKB-KW"/>
</dbReference>
<evidence type="ECO:0000313" key="6">
    <source>
        <dbReference type="EMBL" id="CAD7698018.1"/>
    </source>
</evidence>
<dbReference type="GO" id="GO:0005737">
    <property type="term" value="C:cytoplasm"/>
    <property type="evidence" value="ECO:0007669"/>
    <property type="project" value="TreeGrafter"/>
</dbReference>
<feature type="compositionally biased region" description="Polar residues" evidence="3">
    <location>
        <begin position="299"/>
        <end position="316"/>
    </location>
</feature>
<dbReference type="SMART" id="SM00490">
    <property type="entry name" value="HELICc"/>
    <property type="match status" value="1"/>
</dbReference>
<feature type="compositionally biased region" description="Polar residues" evidence="3">
    <location>
        <begin position="404"/>
        <end position="414"/>
    </location>
</feature>
<sequence>MVVYESERLPLHGTSPVVKFEVLRAQRAVQPPAPSVKLKRVFTIAKEVSIVTSAVHKFKKGCVVKISGIPGLEGNTVVQSAKSPTLFRVALPAGVKECSWAVDGKADQNSGPQPQAEEVTCRKIPPVMLHHIRLLAGRADQGEYWRSMRQDDVAELPQALDDVCDQGPPRALYTGVGGPPCPDGHRPRHAGRGASVDAQHSGEVSSGITLPETERSMSWESVRQEGGGMAAQPQGPLPTMAATGNSQLGTPVTCSSASWSMVSGQDSSPAPASDSETPPATPLTSIDGTRGFQGHNYHPTVQQHSSTGPQSGSHWTVSRGHQPIGYEANAGMPELAIKVPVRRPPMDPSDGRSAGLSPPAAYSGSGDQWPHPAGQDMTGSEQAQHGMRPAMAGSHMHGEDVSESEQSQYDARSQMSHHDGRSSCPSSAPGNPSSGYQGRHFGDGTEQSQFRPRQVERSLVELHGEPGARMPPPAAHWGPGDQCLHPGQQYVSDAEQSQYQGQQVGRGNFAVHAYDSSSPDLQQPWQQPPSHPRVPVSPAVTPSNTPTPTSSFGEQFNSCAATAGAAIPFMQKLRMAQEFSKPVEDAAKQACSQVFDDNSPLQAQICLQINAVVLECIVLEGDAGVLSAHELRHAAHKTVQYVEPEEDRCALLARLSEALFCVARSYRVPLATEKLEIVETMEEGPRMLSQEEFLAMPKDQAAEYVASEVDDPARHQLLVNLAERSMGRQRFYRTLLNVLGVTKMWEVLEDVRQACDANDSDACAPQSSLVAIPPVPPPAVAPSVLAETQDNEFSGPTPGQGQRPMFQSGLATGNVSGRTIGRGPAVQSARQPECCSERRDSIVGTCHVQPFSQATAGNIGLGRCTLDSDPVQTSVPAARKVKGLEPLRAYQRQCIELINQGDHNYIVIAPTGSGKTRICIEAAKYRYGQEPSARIVFIVPKVALTKQQADEFVTYGFKRELVSHFSSENKKFTREALKKYVVIVMTAQLLVNSLDDNLISMDDIRMLILDECHWARGDHPYNKLATFCRDARDEEREEDDPLPSRATRVIKTQIIGCTASPTVGSDTAAASSNLCRLLEALDVKTGLWIPDDNVEIAQLVPKAQEVYTAVKRRDADGKWGKYLGELMQDLLRKAHEGRAIYNTPLGDLDIESILRSSKLTSGFASSTLADKLALVQQRIDKSAVLEMQKADFKEWLGLLERMNSALDLVHDVGRESTYDYVNDYISKRQESLKQQFPNLFDGQRICNFKNLARCFQNHPPIMMTRQGQAPLAIEARSFPRFAALVDIIHEHSKGVKDFHGIVFVRTRAGVAQLCEMLKSMPQLEALDILMLVGHGKGKKMQIGMEEGNKILRGMTSTAQDDVLKRFRATGECLLLATSAAEEGIDVASCELVVRYTVSQTGTERVQSRGRARKQGARFYNIVEEGSPEHIQYKRSRKEEGLMNEVLKAQENIHRIDGPASLADCRVGGVAY</sequence>
<feature type="domain" description="Helicase ATP-binding" evidence="4">
    <location>
        <begin position="896"/>
        <end position="1079"/>
    </location>
</feature>
<evidence type="ECO:0000256" key="1">
    <source>
        <dbReference type="ARBA" id="ARBA00022741"/>
    </source>
</evidence>
<feature type="compositionally biased region" description="Polar residues" evidence="3">
    <location>
        <begin position="515"/>
        <end position="525"/>
    </location>
</feature>
<dbReference type="Proteomes" id="UP000708148">
    <property type="component" value="Unassembled WGS sequence"/>
</dbReference>
<dbReference type="Gene3D" id="3.40.50.300">
    <property type="entry name" value="P-loop containing nucleotide triphosphate hydrolases"/>
    <property type="match status" value="2"/>
</dbReference>
<evidence type="ECO:0000256" key="3">
    <source>
        <dbReference type="SAM" id="MobiDB-lite"/>
    </source>
</evidence>
<evidence type="ECO:0000259" key="4">
    <source>
        <dbReference type="PROSITE" id="PS51192"/>
    </source>
</evidence>
<protein>
    <submittedName>
        <fullName evidence="6">Uncharacterized protein</fullName>
    </submittedName>
</protein>
<feature type="compositionally biased region" description="Low complexity" evidence="3">
    <location>
        <begin position="534"/>
        <end position="551"/>
    </location>
</feature>